<feature type="transmembrane region" description="Helical" evidence="1">
    <location>
        <begin position="123"/>
        <end position="139"/>
    </location>
</feature>
<proteinExistence type="predicted"/>
<comment type="caution">
    <text evidence="3">The sequence shown here is derived from an EMBL/GenBank/DDBJ whole genome shotgun (WGS) entry which is preliminary data.</text>
</comment>
<gene>
    <name evidence="3" type="ORF">DFQ08_101578</name>
</gene>
<feature type="transmembrane region" description="Helical" evidence="1">
    <location>
        <begin position="240"/>
        <end position="258"/>
    </location>
</feature>
<dbReference type="OrthoDB" id="9150437at2"/>
<keyword evidence="1" id="KW-1133">Transmembrane helix</keyword>
<feature type="transmembrane region" description="Helical" evidence="1">
    <location>
        <begin position="38"/>
        <end position="57"/>
    </location>
</feature>
<feature type="transmembrane region" description="Helical" evidence="1">
    <location>
        <begin position="151"/>
        <end position="168"/>
    </location>
</feature>
<keyword evidence="1" id="KW-0472">Membrane</keyword>
<keyword evidence="1" id="KW-0812">Transmembrane</keyword>
<dbReference type="Proteomes" id="UP000253436">
    <property type="component" value="Unassembled WGS sequence"/>
</dbReference>
<dbReference type="RefSeq" id="WP_114308279.1">
    <property type="nucleotide sequence ID" value="NZ_QPJO01000001.1"/>
</dbReference>
<dbReference type="InterPro" id="IPR037185">
    <property type="entry name" value="EmrE-like"/>
</dbReference>
<sequence length="285" mass="31622">MNEKHHLNNLLLLSIATIFISTSGPLGKYINLPPPVIIWWRSFLAAIILWGFCRYKGISLKVENKKDRGTFFIAALCLGGHWIFYFYALKLSNVAIGMLSLFTFPVMIALLEPLFTKSKRDPIHLLLGGLVLIGIYILAPEFNLESSHLQGLLLGLLSALCYAVRILLLKDHVASYNSTMIMFFQVLILSILLAPALYFMGTSAISNQYPYVLILAILTTAIGHTMFVKSLKYFKASTASIIGSSQPIFGILIAYLFLNEIPTVNTFIGGSLILATVIIESIRSK</sequence>
<dbReference type="AlphaFoldDB" id="A0A368ZJ29"/>
<dbReference type="GO" id="GO:0016020">
    <property type="term" value="C:membrane"/>
    <property type="evidence" value="ECO:0007669"/>
    <property type="project" value="InterPro"/>
</dbReference>
<feature type="domain" description="EamA" evidence="2">
    <location>
        <begin position="150"/>
        <end position="279"/>
    </location>
</feature>
<feature type="transmembrane region" description="Helical" evidence="1">
    <location>
        <begin position="180"/>
        <end position="199"/>
    </location>
</feature>
<reference evidence="3 4" key="1">
    <citation type="submission" date="2018-07" db="EMBL/GenBank/DDBJ databases">
        <title>Genomic Encyclopedia of Type Strains, Phase III (KMG-III): the genomes of soil and plant-associated and newly described type strains.</title>
        <authorList>
            <person name="Whitman W."/>
        </authorList>
    </citation>
    <scope>NUCLEOTIDE SEQUENCE [LARGE SCALE GENOMIC DNA]</scope>
    <source>
        <strain evidence="3 4">CECT 7958</strain>
    </source>
</reference>
<feature type="transmembrane region" description="Helical" evidence="1">
    <location>
        <begin position="69"/>
        <end position="88"/>
    </location>
</feature>
<dbReference type="PANTHER" id="PTHR22911">
    <property type="entry name" value="ACYL-MALONYL CONDENSING ENZYME-RELATED"/>
    <property type="match status" value="1"/>
</dbReference>
<dbReference type="EMBL" id="QPJO01000001">
    <property type="protein sequence ID" value="RCW93780.1"/>
    <property type="molecule type" value="Genomic_DNA"/>
</dbReference>
<dbReference type="PANTHER" id="PTHR22911:SF79">
    <property type="entry name" value="MOBA-LIKE NTP TRANSFERASE DOMAIN-CONTAINING PROTEIN"/>
    <property type="match status" value="1"/>
</dbReference>
<feature type="transmembrane region" description="Helical" evidence="1">
    <location>
        <begin position="7"/>
        <end position="26"/>
    </location>
</feature>
<name>A0A368ZJ29_9FLAO</name>
<dbReference type="SUPFAM" id="SSF103481">
    <property type="entry name" value="Multidrug resistance efflux transporter EmrE"/>
    <property type="match status" value="2"/>
</dbReference>
<feature type="domain" description="EamA" evidence="2">
    <location>
        <begin position="10"/>
        <end position="138"/>
    </location>
</feature>
<feature type="transmembrane region" description="Helical" evidence="1">
    <location>
        <begin position="211"/>
        <end position="228"/>
    </location>
</feature>
<feature type="transmembrane region" description="Helical" evidence="1">
    <location>
        <begin position="94"/>
        <end position="111"/>
    </location>
</feature>
<dbReference type="InterPro" id="IPR000620">
    <property type="entry name" value="EamA_dom"/>
</dbReference>
<organism evidence="3 4">
    <name type="scientific">Winogradskyella arenosi</name>
    <dbReference type="NCBI Taxonomy" id="533325"/>
    <lineage>
        <taxon>Bacteria</taxon>
        <taxon>Pseudomonadati</taxon>
        <taxon>Bacteroidota</taxon>
        <taxon>Flavobacteriia</taxon>
        <taxon>Flavobacteriales</taxon>
        <taxon>Flavobacteriaceae</taxon>
        <taxon>Winogradskyella</taxon>
    </lineage>
</organism>
<accession>A0A368ZJ29</accession>
<evidence type="ECO:0000313" key="4">
    <source>
        <dbReference type="Proteomes" id="UP000253436"/>
    </source>
</evidence>
<feature type="transmembrane region" description="Helical" evidence="1">
    <location>
        <begin position="264"/>
        <end position="282"/>
    </location>
</feature>
<evidence type="ECO:0000256" key="1">
    <source>
        <dbReference type="SAM" id="Phobius"/>
    </source>
</evidence>
<keyword evidence="4" id="KW-1185">Reference proteome</keyword>
<protein>
    <submittedName>
        <fullName evidence="3">Threonine/homoserine efflux transporter RhtA</fullName>
    </submittedName>
</protein>
<evidence type="ECO:0000259" key="2">
    <source>
        <dbReference type="Pfam" id="PF00892"/>
    </source>
</evidence>
<evidence type="ECO:0000313" key="3">
    <source>
        <dbReference type="EMBL" id="RCW93780.1"/>
    </source>
</evidence>
<dbReference type="Pfam" id="PF00892">
    <property type="entry name" value="EamA"/>
    <property type="match status" value="2"/>
</dbReference>